<dbReference type="EMBL" id="SPUK01000017">
    <property type="protein sequence ID" value="TQV91967.1"/>
    <property type="molecule type" value="Genomic_DNA"/>
</dbReference>
<protein>
    <submittedName>
        <fullName evidence="1">Uncharacterized protein</fullName>
    </submittedName>
</protein>
<organism evidence="1 2">
    <name type="scientific">Cordyceps javanica</name>
    <dbReference type="NCBI Taxonomy" id="43265"/>
    <lineage>
        <taxon>Eukaryota</taxon>
        <taxon>Fungi</taxon>
        <taxon>Dikarya</taxon>
        <taxon>Ascomycota</taxon>
        <taxon>Pezizomycotina</taxon>
        <taxon>Sordariomycetes</taxon>
        <taxon>Hypocreomycetidae</taxon>
        <taxon>Hypocreales</taxon>
        <taxon>Cordycipitaceae</taxon>
        <taxon>Cordyceps</taxon>
    </lineage>
</organism>
<proteinExistence type="predicted"/>
<accession>A0A545UR70</accession>
<sequence length="126" mass="13658">MTPGLAVIATYSPSSCFVMPSSLVRFPLPPAPTYQFASLALPACLGHRADEHAPMYEYIPELALFSLTPCLPITLCVCLCACVRVSLFSSLAAFASGGRGLHMQQTMRQLAIVWGRLQGCFQALYQ</sequence>
<evidence type="ECO:0000313" key="2">
    <source>
        <dbReference type="Proteomes" id="UP000315783"/>
    </source>
</evidence>
<evidence type="ECO:0000313" key="1">
    <source>
        <dbReference type="EMBL" id="TQV91967.1"/>
    </source>
</evidence>
<comment type="caution">
    <text evidence="1">The sequence shown here is derived from an EMBL/GenBank/DDBJ whole genome shotgun (WGS) entry which is preliminary data.</text>
</comment>
<reference evidence="1 2" key="1">
    <citation type="journal article" date="2019" name="Appl. Microbiol. Biotechnol.">
        <title>Genome sequence of Isaria javanica and comparative genome analysis insights into family S53 peptidase evolution in fungal entomopathogens.</title>
        <authorList>
            <person name="Lin R."/>
            <person name="Zhang X."/>
            <person name="Xin B."/>
            <person name="Zou M."/>
            <person name="Gao Y."/>
            <person name="Qin F."/>
            <person name="Hu Q."/>
            <person name="Xie B."/>
            <person name="Cheng X."/>
        </authorList>
    </citation>
    <scope>NUCLEOTIDE SEQUENCE [LARGE SCALE GENOMIC DNA]</scope>
    <source>
        <strain evidence="1 2">IJ1G</strain>
    </source>
</reference>
<keyword evidence="2" id="KW-1185">Reference proteome</keyword>
<name>A0A545UR70_9HYPO</name>
<dbReference type="Proteomes" id="UP000315783">
    <property type="component" value="Unassembled WGS sequence"/>
</dbReference>
<gene>
    <name evidence="1" type="ORF">IF1G_09552</name>
</gene>
<dbReference type="AlphaFoldDB" id="A0A545UR70"/>